<dbReference type="Gene3D" id="1.10.3860.10">
    <property type="entry name" value="Sodium:dicarboxylate symporter"/>
    <property type="match status" value="1"/>
</dbReference>
<evidence type="ECO:0000313" key="10">
    <source>
        <dbReference type="EMBL" id="EPC90773.1"/>
    </source>
</evidence>
<gene>
    <name evidence="9" type="primary">sstT</name>
    <name evidence="10" type="ORF">Lpp49_08676</name>
</gene>
<evidence type="ECO:0000256" key="2">
    <source>
        <dbReference type="ARBA" id="ARBA00022448"/>
    </source>
</evidence>
<keyword evidence="2 9" id="KW-0813">Transport</keyword>
<feature type="transmembrane region" description="Helical" evidence="9">
    <location>
        <begin position="350"/>
        <end position="371"/>
    </location>
</feature>
<evidence type="ECO:0000256" key="4">
    <source>
        <dbReference type="ARBA" id="ARBA00022692"/>
    </source>
</evidence>
<dbReference type="InterPro" id="IPR023025">
    <property type="entry name" value="Ser_Thr_transp_SstT"/>
</dbReference>
<dbReference type="InterPro" id="IPR036458">
    <property type="entry name" value="Na:dicarbo_symporter_sf"/>
</dbReference>
<keyword evidence="6 9" id="KW-0029">Amino-acid transport</keyword>
<dbReference type="PRINTS" id="PR00173">
    <property type="entry name" value="EDTRNSPORT"/>
</dbReference>
<comment type="catalytic activity">
    <reaction evidence="9">
        <text>L-serine(in) + Na(+)(in) = L-serine(out) + Na(+)(out)</text>
        <dbReference type="Rhea" id="RHEA:29575"/>
        <dbReference type="ChEBI" id="CHEBI:29101"/>
        <dbReference type="ChEBI" id="CHEBI:33384"/>
    </reaction>
</comment>
<evidence type="ECO:0000256" key="7">
    <source>
        <dbReference type="ARBA" id="ARBA00022989"/>
    </source>
</evidence>
<accession>A0ABC9TBG7</accession>
<feature type="transmembrane region" description="Helical" evidence="9">
    <location>
        <begin position="73"/>
        <end position="97"/>
    </location>
</feature>
<feature type="transmembrane region" description="Helical" evidence="9">
    <location>
        <begin position="40"/>
        <end position="61"/>
    </location>
</feature>
<dbReference type="EMBL" id="ANKJ01000019">
    <property type="protein sequence ID" value="EPC90773.1"/>
    <property type="molecule type" value="Genomic_DNA"/>
</dbReference>
<feature type="transmembrane region" description="Helical" evidence="9">
    <location>
        <begin position="204"/>
        <end position="229"/>
    </location>
</feature>
<keyword evidence="4 9" id="KW-0812">Transmembrane</keyword>
<feature type="transmembrane region" description="Helical" evidence="9">
    <location>
        <begin position="12"/>
        <end position="34"/>
    </location>
</feature>
<evidence type="ECO:0000256" key="8">
    <source>
        <dbReference type="ARBA" id="ARBA00023136"/>
    </source>
</evidence>
<evidence type="ECO:0000313" key="11">
    <source>
        <dbReference type="Proteomes" id="UP000014310"/>
    </source>
</evidence>
<dbReference type="AlphaFoldDB" id="A0ABC9TBG7"/>
<sequence>MYKRYKDVSLILKIVIGIIVGAVLGVMVPSWSFIDVLGKLFVGALKAIAPLLVFLLIMSAISKYRSGAKNHFGTVIVLYLSATLFSSIAAVAVSYLFPIKLVLPGAMKIAESAPKDLGTVVTSLLTNAVANPISALVEGNYLAILFWSLLIGSGLRLTSAVTKKVVTELADTVSAVAQNVIQFAPFGIVGLLHESLSKTGVKGVMAYGQLLMLLVATMVFVYLVVYPFMVWLMTRKNPYPLTFWTLKVSGIPAFFTRSGAVNIPINLKASKDLGLNEESYAISIPLGGSANSGGAAITVSIMTLATANTMGVHVSIFLALLLCFLSAISATGVSGIAGGSLLLIPMAASLFGISNDIAMQVVGIGFIIGVVQDSVETAVNSASDLLFTATAEYADDRREGHPVDIRAKVKAAGKGTAEVVTPEKPMKLKKVNKFSLIKRIAIFSRFFLSG</sequence>
<evidence type="ECO:0000256" key="1">
    <source>
        <dbReference type="ARBA" id="ARBA00004141"/>
    </source>
</evidence>
<dbReference type="PANTHER" id="PTHR42865:SF8">
    <property type="entry name" value="SERINE_THREONINE TRANSPORTER SSTT"/>
    <property type="match status" value="1"/>
</dbReference>
<dbReference type="SUPFAM" id="SSF118215">
    <property type="entry name" value="Proton glutamate symport protein"/>
    <property type="match status" value="1"/>
</dbReference>
<evidence type="ECO:0000256" key="6">
    <source>
        <dbReference type="ARBA" id="ARBA00022970"/>
    </source>
</evidence>
<reference evidence="10 11" key="1">
    <citation type="journal article" date="2013" name="PLoS ONE">
        <title>Lactobacillus paracasei comparative genomics: towards species pan-genome definition and exploitation of diversity.</title>
        <authorList>
            <person name="Smokvina T."/>
            <person name="Wels M."/>
            <person name="Polka J."/>
            <person name="Chervaux C."/>
            <person name="Brisse S."/>
            <person name="Boekhorst J."/>
            <person name="van Hylckama Vlieg J.E."/>
            <person name="Siezen R.J."/>
        </authorList>
    </citation>
    <scope>NUCLEOTIDE SEQUENCE [LARGE SCALE GENOMIC DNA]</scope>
    <source>
        <strain evidence="10 11">Lpp49</strain>
    </source>
</reference>
<dbReference type="Proteomes" id="UP000014310">
    <property type="component" value="Unassembled WGS sequence"/>
</dbReference>
<dbReference type="Pfam" id="PF00375">
    <property type="entry name" value="SDF"/>
    <property type="match status" value="1"/>
</dbReference>
<organism evidence="10 11">
    <name type="scientific">Lacticaseibacillus paracasei subsp. paracasei Lpp49</name>
    <dbReference type="NCBI Taxonomy" id="1256213"/>
    <lineage>
        <taxon>Bacteria</taxon>
        <taxon>Bacillati</taxon>
        <taxon>Bacillota</taxon>
        <taxon>Bacilli</taxon>
        <taxon>Lactobacillales</taxon>
        <taxon>Lactobacillaceae</taxon>
        <taxon>Lacticaseibacillus</taxon>
    </lineage>
</organism>
<dbReference type="RefSeq" id="WP_016382681.1">
    <property type="nucleotide sequence ID" value="NZ_ANKJ01000019.1"/>
</dbReference>
<comment type="similarity">
    <text evidence="9">Belongs to the dicarboxylate/amino acid:cation symporter (DAACS) (TC 2.A.23) family.</text>
</comment>
<dbReference type="NCBIfam" id="NF010151">
    <property type="entry name" value="PRK13628.1"/>
    <property type="match status" value="1"/>
</dbReference>
<dbReference type="GO" id="GO:0015171">
    <property type="term" value="F:amino acid transmembrane transporter activity"/>
    <property type="evidence" value="ECO:0007669"/>
    <property type="project" value="UniProtKB-UniRule"/>
</dbReference>
<proteinExistence type="inferred from homology"/>
<dbReference type="GO" id="GO:0015293">
    <property type="term" value="F:symporter activity"/>
    <property type="evidence" value="ECO:0007669"/>
    <property type="project" value="UniProtKB-UniRule"/>
</dbReference>
<comment type="subcellular location">
    <subcellularLocation>
        <location evidence="9">Cell membrane</location>
        <topology evidence="9">Multi-pass membrane protein</topology>
    </subcellularLocation>
    <subcellularLocation>
        <location evidence="1">Membrane</location>
        <topology evidence="1">Multi-pass membrane protein</topology>
    </subcellularLocation>
</comment>
<dbReference type="InterPro" id="IPR001991">
    <property type="entry name" value="Na-dicarboxylate_symporter"/>
</dbReference>
<dbReference type="GO" id="GO:0005886">
    <property type="term" value="C:plasma membrane"/>
    <property type="evidence" value="ECO:0007669"/>
    <property type="project" value="UniProtKB-SubCell"/>
</dbReference>
<name>A0ABC9TBG7_LACPA</name>
<feature type="transmembrane region" description="Helical" evidence="9">
    <location>
        <begin position="141"/>
        <end position="161"/>
    </location>
</feature>
<keyword evidence="7 9" id="KW-1133">Transmembrane helix</keyword>
<evidence type="ECO:0000256" key="5">
    <source>
        <dbReference type="ARBA" id="ARBA00022847"/>
    </source>
</evidence>
<feature type="transmembrane region" description="Helical" evidence="9">
    <location>
        <begin position="316"/>
        <end position="344"/>
    </location>
</feature>
<comment type="catalytic activity">
    <reaction evidence="9">
        <text>L-threonine(in) + Na(+)(in) = L-threonine(out) + Na(+)(out)</text>
        <dbReference type="Rhea" id="RHEA:69999"/>
        <dbReference type="ChEBI" id="CHEBI:29101"/>
        <dbReference type="ChEBI" id="CHEBI:57926"/>
    </reaction>
</comment>
<keyword evidence="3 9" id="KW-1003">Cell membrane</keyword>
<evidence type="ECO:0000256" key="3">
    <source>
        <dbReference type="ARBA" id="ARBA00022475"/>
    </source>
</evidence>
<comment type="caution">
    <text evidence="10">The sequence shown here is derived from an EMBL/GenBank/DDBJ whole genome shotgun (WGS) entry which is preliminary data.</text>
</comment>
<keyword evidence="8 9" id="KW-0472">Membrane</keyword>
<feature type="transmembrane region" description="Helical" evidence="9">
    <location>
        <begin position="280"/>
        <end position="304"/>
    </location>
</feature>
<evidence type="ECO:0000256" key="9">
    <source>
        <dbReference type="HAMAP-Rule" id="MF_01582"/>
    </source>
</evidence>
<keyword evidence="5 9" id="KW-0769">Symport</keyword>
<protein>
    <recommendedName>
        <fullName evidence="9">Serine/threonine transporter SstT</fullName>
    </recommendedName>
    <alternativeName>
        <fullName evidence="9">Na(+)/serine-threonine symporter</fullName>
    </alternativeName>
</protein>
<dbReference type="PANTHER" id="PTHR42865">
    <property type="entry name" value="PROTON/GLUTAMATE-ASPARTATE SYMPORTER"/>
    <property type="match status" value="1"/>
</dbReference>
<dbReference type="HAMAP" id="MF_01582">
    <property type="entry name" value="Ser_Thr_transp_SstT"/>
    <property type="match status" value="1"/>
</dbReference>
<comment type="function">
    <text evidence="9">Involved in the import of serine and threonine into the cell, with the concomitant import of sodium (symport system).</text>
</comment>